<keyword evidence="5 7" id="KW-1133">Transmembrane helix</keyword>
<dbReference type="Pfam" id="PF03631">
    <property type="entry name" value="Virul_fac_BrkB"/>
    <property type="match status" value="1"/>
</dbReference>
<protein>
    <recommendedName>
        <fullName evidence="7">UPF0761 membrane protein DFR28_102977</fullName>
    </recommendedName>
</protein>
<feature type="transmembrane region" description="Helical" evidence="7">
    <location>
        <begin position="98"/>
        <end position="117"/>
    </location>
</feature>
<evidence type="ECO:0000256" key="6">
    <source>
        <dbReference type="ARBA" id="ARBA00023136"/>
    </source>
</evidence>
<dbReference type="HAMAP" id="MF_00672">
    <property type="entry name" value="UPF0761"/>
    <property type="match status" value="1"/>
</dbReference>
<evidence type="ECO:0000256" key="4">
    <source>
        <dbReference type="ARBA" id="ARBA00022692"/>
    </source>
</evidence>
<dbReference type="OrthoDB" id="9808671at2"/>
<comment type="caution">
    <text evidence="8">The sequence shown here is derived from an EMBL/GenBank/DDBJ whole genome shotgun (WGS) entry which is preliminary data.</text>
</comment>
<dbReference type="InterPro" id="IPR023679">
    <property type="entry name" value="UPF0761_bac"/>
</dbReference>
<dbReference type="PANTHER" id="PTHR30213">
    <property type="entry name" value="INNER MEMBRANE PROTEIN YHJD"/>
    <property type="match status" value="1"/>
</dbReference>
<evidence type="ECO:0000256" key="7">
    <source>
        <dbReference type="HAMAP-Rule" id="MF_00672"/>
    </source>
</evidence>
<organism evidence="8 9">
    <name type="scientific">Arenicella xantha</name>
    <dbReference type="NCBI Taxonomy" id="644221"/>
    <lineage>
        <taxon>Bacteria</taxon>
        <taxon>Pseudomonadati</taxon>
        <taxon>Pseudomonadota</taxon>
        <taxon>Gammaproteobacteria</taxon>
        <taxon>Arenicellales</taxon>
        <taxon>Arenicellaceae</taxon>
        <taxon>Arenicella</taxon>
    </lineage>
</organism>
<proteinExistence type="inferred from homology"/>
<dbReference type="EMBL" id="QNRT01000002">
    <property type="protein sequence ID" value="RBP51547.1"/>
    <property type="molecule type" value="Genomic_DNA"/>
</dbReference>
<comment type="similarity">
    <text evidence="7">Belongs to the UPF0761 family.</text>
</comment>
<reference evidence="8 9" key="1">
    <citation type="submission" date="2018-06" db="EMBL/GenBank/DDBJ databases">
        <title>Genomic Encyclopedia of Type Strains, Phase IV (KMG-IV): sequencing the most valuable type-strain genomes for metagenomic binning, comparative biology and taxonomic classification.</title>
        <authorList>
            <person name="Goeker M."/>
        </authorList>
    </citation>
    <scope>NUCLEOTIDE SEQUENCE [LARGE SCALE GENOMIC DNA]</scope>
    <source>
        <strain evidence="8 9">DSM 24032</strain>
    </source>
</reference>
<gene>
    <name evidence="8" type="ORF">DFR28_102977</name>
</gene>
<feature type="transmembrane region" description="Helical" evidence="7">
    <location>
        <begin position="244"/>
        <end position="268"/>
    </location>
</feature>
<dbReference type="PIRSF" id="PIRSF035875">
    <property type="entry name" value="RNase_BN"/>
    <property type="match status" value="1"/>
</dbReference>
<dbReference type="AlphaFoldDB" id="A0A395JP31"/>
<dbReference type="Proteomes" id="UP000253083">
    <property type="component" value="Unassembled WGS sequence"/>
</dbReference>
<keyword evidence="3" id="KW-0997">Cell inner membrane</keyword>
<evidence type="ECO:0000256" key="1">
    <source>
        <dbReference type="ARBA" id="ARBA00004651"/>
    </source>
</evidence>
<evidence type="ECO:0000256" key="2">
    <source>
        <dbReference type="ARBA" id="ARBA00022475"/>
    </source>
</evidence>
<name>A0A395JP31_9GAMM</name>
<keyword evidence="2 7" id="KW-1003">Cell membrane</keyword>
<evidence type="ECO:0000256" key="3">
    <source>
        <dbReference type="ARBA" id="ARBA00022519"/>
    </source>
</evidence>
<dbReference type="NCBIfam" id="TIGR00765">
    <property type="entry name" value="yihY_not_rbn"/>
    <property type="match status" value="1"/>
</dbReference>
<keyword evidence="9" id="KW-1185">Reference proteome</keyword>
<feature type="transmembrane region" description="Helical" evidence="7">
    <location>
        <begin position="33"/>
        <end position="58"/>
    </location>
</feature>
<evidence type="ECO:0000256" key="5">
    <source>
        <dbReference type="ARBA" id="ARBA00022989"/>
    </source>
</evidence>
<feature type="transmembrane region" description="Helical" evidence="7">
    <location>
        <begin position="138"/>
        <end position="162"/>
    </location>
</feature>
<feature type="transmembrane region" description="Helical" evidence="7">
    <location>
        <begin position="203"/>
        <end position="224"/>
    </location>
</feature>
<dbReference type="InterPro" id="IPR017039">
    <property type="entry name" value="Virul_fac_BrkB"/>
</dbReference>
<comment type="subcellular location">
    <subcellularLocation>
        <location evidence="1 7">Cell membrane</location>
        <topology evidence="1 7">Multi-pass membrane protein</topology>
    </subcellularLocation>
</comment>
<evidence type="ECO:0000313" key="9">
    <source>
        <dbReference type="Proteomes" id="UP000253083"/>
    </source>
</evidence>
<keyword evidence="4 7" id="KW-0812">Transmembrane</keyword>
<dbReference type="InParanoid" id="A0A395JP31"/>
<dbReference type="GO" id="GO:0005886">
    <property type="term" value="C:plasma membrane"/>
    <property type="evidence" value="ECO:0007669"/>
    <property type="project" value="UniProtKB-SubCell"/>
</dbReference>
<feature type="transmembrane region" description="Helical" evidence="7">
    <location>
        <begin position="174"/>
        <end position="196"/>
    </location>
</feature>
<keyword evidence="6 7" id="KW-0472">Membrane</keyword>
<sequence>MTDYWLKNTLIQLWEVPLAVVRRFGTDRLLRHAAALAFSSLLALAPMAAIALSLFSLFSGFEQLGTSFQDFIYQFLLPTAGNDLQVYFANFAGQAGKLTLFGLVFFLLTALVLLASIEQSFNDIWRVKQGRSVTSRLTVYWAMISLGPFLMGGSLTLSTYLLSFSMSAGENIHSIGLTLLPFGLETLAFLMLYLIMPNVRVSFVHALTGALVASCLFEITKSLFTSYISNYSNYDVVYGALSTLPILLIWVYLSWVVALVGAELVAVLQERHLLELEVSDMFGGHDEPPKPE</sequence>
<dbReference type="FunCoup" id="A0A395JP31">
    <property type="interactions" value="134"/>
</dbReference>
<accession>A0A395JP31</accession>
<evidence type="ECO:0000313" key="8">
    <source>
        <dbReference type="EMBL" id="RBP51547.1"/>
    </source>
</evidence>
<dbReference type="RefSeq" id="WP_113954308.1">
    <property type="nucleotide sequence ID" value="NZ_QNRT01000002.1"/>
</dbReference>
<dbReference type="PANTHER" id="PTHR30213:SF0">
    <property type="entry name" value="UPF0761 MEMBRANE PROTEIN YIHY"/>
    <property type="match status" value="1"/>
</dbReference>